<evidence type="ECO:0000256" key="2">
    <source>
        <dbReference type="ARBA" id="ARBA00007324"/>
    </source>
</evidence>
<dbReference type="PANTHER" id="PTHR13085:SF0">
    <property type="entry name" value="SIGNAL PEPTIDASE COMPLEX SUBUNIT 2"/>
    <property type="match status" value="1"/>
</dbReference>
<keyword evidence="5 9" id="KW-0256">Endoplasmic reticulum</keyword>
<proteinExistence type="inferred from homology"/>
<comment type="subcellular location">
    <subcellularLocation>
        <location evidence="1 9">Endoplasmic reticulum membrane</location>
        <topology evidence="1 9">Multi-pass membrane protein</topology>
    </subcellularLocation>
</comment>
<evidence type="ECO:0000256" key="4">
    <source>
        <dbReference type="ARBA" id="ARBA00022692"/>
    </source>
</evidence>
<evidence type="ECO:0000256" key="1">
    <source>
        <dbReference type="ARBA" id="ARBA00004477"/>
    </source>
</evidence>
<feature type="compositionally biased region" description="Basic and acidic residues" evidence="10">
    <location>
        <begin position="1"/>
        <end position="11"/>
    </location>
</feature>
<evidence type="ECO:0000313" key="12">
    <source>
        <dbReference type="RefSeq" id="XP_014665319.1"/>
    </source>
</evidence>
<dbReference type="GeneID" id="106807496"/>
<feature type="region of interest" description="Disordered" evidence="10">
    <location>
        <begin position="1"/>
        <end position="27"/>
    </location>
</feature>
<keyword evidence="11" id="KW-1185">Reference proteome</keyword>
<evidence type="ECO:0000256" key="9">
    <source>
        <dbReference type="RuleBase" id="RU368033"/>
    </source>
</evidence>
<organism evidence="11 12">
    <name type="scientific">Priapulus caudatus</name>
    <name type="common">Priapulid worm</name>
    <dbReference type="NCBI Taxonomy" id="37621"/>
    <lineage>
        <taxon>Eukaryota</taxon>
        <taxon>Metazoa</taxon>
        <taxon>Ecdysozoa</taxon>
        <taxon>Scalidophora</taxon>
        <taxon>Priapulida</taxon>
        <taxon>Priapulimorpha</taxon>
        <taxon>Priapulimorphida</taxon>
        <taxon>Priapulidae</taxon>
        <taxon>Priapulus</taxon>
    </lineage>
</organism>
<keyword evidence="7 9" id="KW-0472">Membrane</keyword>
<accession>A0ABM1DZE8</accession>
<feature type="transmembrane region" description="Helical" evidence="9">
    <location>
        <begin position="68"/>
        <end position="84"/>
    </location>
</feature>
<keyword evidence="4 9" id="KW-0812">Transmembrane</keyword>
<sequence>MVSNTKKRDGSAAKQAQTPSVPKEEEKPIKVDKWDGNAVKNALDDAAKKVIMQKLGYLEDHSLMDGRLAISFTACLLAGIALIWDHLHPFPESRPVLIFCVVSYFVMMAVLTVYVQFRERGCFMVALDRDTAGVDPDNLWRLRSFIHRYDDIYNLTMIFEDGQTQKVREASISKSVAAWYDENGTLVWELFEPEIVKLHNSLVAEKKEK</sequence>
<protein>
    <recommendedName>
        <fullName evidence="3 9">Signal peptidase complex subunit 2</fullName>
    </recommendedName>
</protein>
<evidence type="ECO:0000313" key="11">
    <source>
        <dbReference type="Proteomes" id="UP000695022"/>
    </source>
</evidence>
<gene>
    <name evidence="12" type="primary">LOC106807496</name>
</gene>
<evidence type="ECO:0000256" key="8">
    <source>
        <dbReference type="ARBA" id="ARBA00045608"/>
    </source>
</evidence>
<evidence type="ECO:0000256" key="5">
    <source>
        <dbReference type="ARBA" id="ARBA00022824"/>
    </source>
</evidence>
<evidence type="ECO:0000256" key="7">
    <source>
        <dbReference type="ARBA" id="ARBA00023136"/>
    </source>
</evidence>
<dbReference type="InterPro" id="IPR009582">
    <property type="entry name" value="Spc2/SPCS2"/>
</dbReference>
<name>A0ABM1DZE8_PRICU</name>
<evidence type="ECO:0000256" key="6">
    <source>
        <dbReference type="ARBA" id="ARBA00022989"/>
    </source>
</evidence>
<dbReference type="RefSeq" id="XP_014665319.1">
    <property type="nucleotide sequence ID" value="XM_014809833.1"/>
</dbReference>
<feature type="transmembrane region" description="Helical" evidence="9">
    <location>
        <begin position="96"/>
        <end position="115"/>
    </location>
</feature>
<evidence type="ECO:0000256" key="10">
    <source>
        <dbReference type="SAM" id="MobiDB-lite"/>
    </source>
</evidence>
<comment type="function">
    <text evidence="8 9">Component of the signal peptidase complex (SPC) which catalyzes the cleavage of N-terminal signal sequences from nascent proteins as they are translocated into the lumen of the endoplasmic reticulum. Enhances the enzymatic activity of SPC and facilitates the interactions between different components of the translocation site.</text>
</comment>
<dbReference type="Pfam" id="PF06703">
    <property type="entry name" value="SPC25"/>
    <property type="match status" value="1"/>
</dbReference>
<dbReference type="PANTHER" id="PTHR13085">
    <property type="entry name" value="MICROSOMAL SIGNAL PEPTIDASE 25 KDA SUBUNIT"/>
    <property type="match status" value="1"/>
</dbReference>
<comment type="similarity">
    <text evidence="2 9">Belongs to the SPCS2 family.</text>
</comment>
<reference evidence="12" key="1">
    <citation type="submission" date="2025-08" db="UniProtKB">
        <authorList>
            <consortium name="RefSeq"/>
        </authorList>
    </citation>
    <scope>IDENTIFICATION</scope>
</reference>
<keyword evidence="6 9" id="KW-1133">Transmembrane helix</keyword>
<evidence type="ECO:0000256" key="3">
    <source>
        <dbReference type="ARBA" id="ARBA00017057"/>
    </source>
</evidence>
<dbReference type="Proteomes" id="UP000695022">
    <property type="component" value="Unplaced"/>
</dbReference>